<evidence type="ECO:0000256" key="1">
    <source>
        <dbReference type="ARBA" id="ARBA00023125"/>
    </source>
</evidence>
<dbReference type="SMART" id="SM00530">
    <property type="entry name" value="HTH_XRE"/>
    <property type="match status" value="1"/>
</dbReference>
<dbReference type="EMBL" id="QVLU01000005">
    <property type="protein sequence ID" value="RGE72680.1"/>
    <property type="molecule type" value="Genomic_DNA"/>
</dbReference>
<reference evidence="5 6" key="1">
    <citation type="submission" date="2018-08" db="EMBL/GenBank/DDBJ databases">
        <title>A genome reference for cultivated species of the human gut microbiota.</title>
        <authorList>
            <person name="Zou Y."/>
            <person name="Xue W."/>
            <person name="Luo G."/>
        </authorList>
    </citation>
    <scope>NUCLEOTIDE SEQUENCE [LARGE SCALE GENOMIC DNA]</scope>
    <source>
        <strain evidence="4 6">AF26-4BH</strain>
        <strain evidence="3 5">TF05-5AC</strain>
    </source>
</reference>
<dbReference type="RefSeq" id="WP_025491401.1">
    <property type="nucleotide sequence ID" value="NZ_CALBAU010000010.1"/>
</dbReference>
<dbReference type="OrthoDB" id="1623336at2"/>
<feature type="domain" description="HTH cro/C1-type" evidence="2">
    <location>
        <begin position="12"/>
        <end position="66"/>
    </location>
</feature>
<dbReference type="PROSITE" id="PS50943">
    <property type="entry name" value="HTH_CROC1"/>
    <property type="match status" value="1"/>
</dbReference>
<dbReference type="SUPFAM" id="SSF47413">
    <property type="entry name" value="lambda repressor-like DNA-binding domains"/>
    <property type="match status" value="1"/>
</dbReference>
<dbReference type="GeneID" id="86055006"/>
<organism evidence="4 6">
    <name type="scientific">Eisenbergiella massiliensis</name>
    <dbReference type="NCBI Taxonomy" id="1720294"/>
    <lineage>
        <taxon>Bacteria</taxon>
        <taxon>Bacillati</taxon>
        <taxon>Bacillota</taxon>
        <taxon>Clostridia</taxon>
        <taxon>Lachnospirales</taxon>
        <taxon>Lachnospiraceae</taxon>
        <taxon>Eisenbergiella</taxon>
    </lineage>
</organism>
<name>A0A3E3J025_9FIRM</name>
<proteinExistence type="predicted"/>
<evidence type="ECO:0000313" key="3">
    <source>
        <dbReference type="EMBL" id="RGE60305.1"/>
    </source>
</evidence>
<dbReference type="InterPro" id="IPR001387">
    <property type="entry name" value="Cro/C1-type_HTH"/>
</dbReference>
<dbReference type="AlphaFoldDB" id="A0A3E3J025"/>
<keyword evidence="1" id="KW-0238">DNA-binding</keyword>
<dbReference type="EMBL" id="QVLV01000007">
    <property type="protein sequence ID" value="RGE60305.1"/>
    <property type="molecule type" value="Genomic_DNA"/>
</dbReference>
<dbReference type="GeneID" id="97987571"/>
<dbReference type="PANTHER" id="PTHR46797">
    <property type="entry name" value="HTH-TYPE TRANSCRIPTIONAL REGULATOR"/>
    <property type="match status" value="1"/>
</dbReference>
<keyword evidence="5" id="KW-1185">Reference proteome</keyword>
<dbReference type="Proteomes" id="UP000260812">
    <property type="component" value="Unassembled WGS sequence"/>
</dbReference>
<accession>A0A3E3J025</accession>
<comment type="caution">
    <text evidence="4">The sequence shown here is derived from an EMBL/GenBank/DDBJ whole genome shotgun (WGS) entry which is preliminary data.</text>
</comment>
<dbReference type="GO" id="GO:0003700">
    <property type="term" value="F:DNA-binding transcription factor activity"/>
    <property type="evidence" value="ECO:0007669"/>
    <property type="project" value="TreeGrafter"/>
</dbReference>
<evidence type="ECO:0000313" key="6">
    <source>
        <dbReference type="Proteomes" id="UP000261166"/>
    </source>
</evidence>
<dbReference type="GO" id="GO:0003677">
    <property type="term" value="F:DNA binding"/>
    <property type="evidence" value="ECO:0007669"/>
    <property type="project" value="UniProtKB-KW"/>
</dbReference>
<dbReference type="InterPro" id="IPR050807">
    <property type="entry name" value="TransReg_Diox_bact_type"/>
</dbReference>
<evidence type="ECO:0000259" key="2">
    <source>
        <dbReference type="PROSITE" id="PS50943"/>
    </source>
</evidence>
<protein>
    <submittedName>
        <fullName evidence="4">XRE family transcriptional regulator</fullName>
    </submittedName>
</protein>
<dbReference type="PANTHER" id="PTHR46797:SF24">
    <property type="entry name" value="DNA-BINDING PHAGE PROTEIN"/>
    <property type="match status" value="1"/>
</dbReference>
<dbReference type="Proteomes" id="UP000261166">
    <property type="component" value="Unassembled WGS sequence"/>
</dbReference>
<dbReference type="Pfam" id="PF01381">
    <property type="entry name" value="HTH_3"/>
    <property type="match status" value="1"/>
</dbReference>
<evidence type="ECO:0000313" key="5">
    <source>
        <dbReference type="Proteomes" id="UP000260812"/>
    </source>
</evidence>
<dbReference type="GO" id="GO:0005829">
    <property type="term" value="C:cytosol"/>
    <property type="evidence" value="ECO:0007669"/>
    <property type="project" value="TreeGrafter"/>
</dbReference>
<sequence>MDNISKLVGARIRGFRKEKHLSQEELAEKCNLHPTYIGQLERGEKNPTIESVMKISDGLQVPLDQLFANVTAANFPAMDYIPDKIMFLVMELTPKEQKIIYELILLALKLRN</sequence>
<gene>
    <name evidence="4" type="ORF">DWY69_07300</name>
    <name evidence="3" type="ORF">DXC51_11970</name>
</gene>
<evidence type="ECO:0000313" key="4">
    <source>
        <dbReference type="EMBL" id="RGE72680.1"/>
    </source>
</evidence>
<dbReference type="CDD" id="cd00093">
    <property type="entry name" value="HTH_XRE"/>
    <property type="match status" value="1"/>
</dbReference>
<dbReference type="Gene3D" id="1.10.260.40">
    <property type="entry name" value="lambda repressor-like DNA-binding domains"/>
    <property type="match status" value="1"/>
</dbReference>
<dbReference type="InterPro" id="IPR010982">
    <property type="entry name" value="Lambda_DNA-bd_dom_sf"/>
</dbReference>